<dbReference type="Pfam" id="PF00089">
    <property type="entry name" value="Trypsin"/>
    <property type="match status" value="2"/>
</dbReference>
<evidence type="ECO:0000256" key="7">
    <source>
        <dbReference type="RuleBase" id="RU363034"/>
    </source>
</evidence>
<dbReference type="InterPro" id="IPR043504">
    <property type="entry name" value="Peptidase_S1_PA_chymotrypsin"/>
</dbReference>
<dbReference type="GO" id="GO:0004252">
    <property type="term" value="F:serine-type endopeptidase activity"/>
    <property type="evidence" value="ECO:0007669"/>
    <property type="project" value="InterPro"/>
</dbReference>
<name>A0A9W2V6P0_PANPR</name>
<evidence type="ECO:0000259" key="9">
    <source>
        <dbReference type="PROSITE" id="PS50240"/>
    </source>
</evidence>
<evidence type="ECO:0000256" key="1">
    <source>
        <dbReference type="ARBA" id="ARBA00004613"/>
    </source>
</evidence>
<dbReference type="RefSeq" id="XP_053754274.1">
    <property type="nucleotide sequence ID" value="XM_053898299.1"/>
</dbReference>
<dbReference type="PROSITE" id="PS00135">
    <property type="entry name" value="TRYPSIN_SER"/>
    <property type="match status" value="1"/>
</dbReference>
<dbReference type="PRINTS" id="PR00722">
    <property type="entry name" value="CHYMOTRYPSIN"/>
</dbReference>
<comment type="subcellular location">
    <subcellularLocation>
        <location evidence="1">Secreted</location>
    </subcellularLocation>
</comment>
<evidence type="ECO:0000256" key="3">
    <source>
        <dbReference type="ARBA" id="ARBA00022825"/>
    </source>
</evidence>
<evidence type="ECO:0000313" key="11">
    <source>
        <dbReference type="RefSeq" id="XP_053754274.1"/>
    </source>
</evidence>
<comment type="similarity">
    <text evidence="6">Belongs to the peptidase S1 family. CLIP subfamily.</text>
</comment>
<dbReference type="PANTHER" id="PTHR24253:SF24">
    <property type="entry name" value="PEPTIDASE S1 DOMAIN-CONTAINING PROTEIN"/>
    <property type="match status" value="1"/>
</dbReference>
<keyword evidence="3 7" id="KW-0720">Serine protease</keyword>
<dbReference type="PANTHER" id="PTHR24253">
    <property type="entry name" value="TRANSMEMBRANE PROTEASE SERINE"/>
    <property type="match status" value="1"/>
</dbReference>
<evidence type="ECO:0000313" key="10">
    <source>
        <dbReference type="Proteomes" id="UP001165780"/>
    </source>
</evidence>
<evidence type="ECO:0000256" key="6">
    <source>
        <dbReference type="ARBA" id="ARBA00024195"/>
    </source>
</evidence>
<dbReference type="AlphaFoldDB" id="A0A9W2V6P0"/>
<feature type="compositionally biased region" description="Polar residues" evidence="8">
    <location>
        <begin position="20"/>
        <end position="36"/>
    </location>
</feature>
<dbReference type="PROSITE" id="PS50240">
    <property type="entry name" value="TRYPSIN_DOM"/>
    <property type="match status" value="1"/>
</dbReference>
<gene>
    <name evidence="11" type="primary">LOC109247723</name>
</gene>
<dbReference type="InterPro" id="IPR001314">
    <property type="entry name" value="Peptidase_S1A"/>
</dbReference>
<dbReference type="SUPFAM" id="SSF50494">
    <property type="entry name" value="Trypsin-like serine proteases"/>
    <property type="match status" value="1"/>
</dbReference>
<dbReference type="InterPro" id="IPR033116">
    <property type="entry name" value="TRYPSIN_SER"/>
</dbReference>
<keyword evidence="2" id="KW-0964">Secreted</keyword>
<dbReference type="InterPro" id="IPR009003">
    <property type="entry name" value="Peptidase_S1_PA"/>
</dbReference>
<protein>
    <submittedName>
        <fullName evidence="11">Serine protease 44-like</fullName>
    </submittedName>
</protein>
<evidence type="ECO:0000256" key="4">
    <source>
        <dbReference type="ARBA" id="ARBA00023145"/>
    </source>
</evidence>
<evidence type="ECO:0000256" key="2">
    <source>
        <dbReference type="ARBA" id="ARBA00022525"/>
    </source>
</evidence>
<reference evidence="11" key="1">
    <citation type="submission" date="2025-08" db="UniProtKB">
        <authorList>
            <consortium name="RefSeq"/>
        </authorList>
    </citation>
    <scope>IDENTIFICATION</scope>
    <source>
        <tissue evidence="11">Whole blood</tissue>
    </source>
</reference>
<feature type="region of interest" description="Disordered" evidence="8">
    <location>
        <begin position="18"/>
        <end position="40"/>
    </location>
</feature>
<dbReference type="Proteomes" id="UP001165780">
    <property type="component" value="Unplaced"/>
</dbReference>
<dbReference type="CDD" id="cd00190">
    <property type="entry name" value="Tryp_SPc"/>
    <property type="match status" value="1"/>
</dbReference>
<dbReference type="InterPro" id="IPR018114">
    <property type="entry name" value="TRYPSIN_HIS"/>
</dbReference>
<dbReference type="Gene3D" id="2.40.10.10">
    <property type="entry name" value="Trypsin-like serine proteases"/>
    <property type="match status" value="1"/>
</dbReference>
<dbReference type="FunFam" id="2.40.10.10:FF:000122">
    <property type="entry name" value="Chymotrypsin-like elastase family member 1"/>
    <property type="match status" value="1"/>
</dbReference>
<feature type="domain" description="Peptidase S1" evidence="9">
    <location>
        <begin position="46"/>
        <end position="341"/>
    </location>
</feature>
<keyword evidence="5" id="KW-1015">Disulfide bond</keyword>
<dbReference type="GO" id="GO:0006508">
    <property type="term" value="P:proteolysis"/>
    <property type="evidence" value="ECO:0007669"/>
    <property type="project" value="UniProtKB-KW"/>
</dbReference>
<evidence type="ECO:0000256" key="5">
    <source>
        <dbReference type="ARBA" id="ARBA00023157"/>
    </source>
</evidence>
<dbReference type="GeneID" id="109247723"/>
<dbReference type="FunFam" id="2.40.10.10:FF:000002">
    <property type="entry name" value="Transmembrane protease serine"/>
    <property type="match status" value="1"/>
</dbReference>
<proteinExistence type="inferred from homology"/>
<accession>A0A9W2V6P0</accession>
<evidence type="ECO:0000256" key="8">
    <source>
        <dbReference type="SAM" id="MobiDB-lite"/>
    </source>
</evidence>
<dbReference type="InterPro" id="IPR001254">
    <property type="entry name" value="Trypsin_dom"/>
</dbReference>
<dbReference type="GO" id="GO:0005576">
    <property type="term" value="C:extracellular region"/>
    <property type="evidence" value="ECO:0007669"/>
    <property type="project" value="UniProtKB-SubCell"/>
</dbReference>
<dbReference type="SMART" id="SM00020">
    <property type="entry name" value="Tryp_SPc"/>
    <property type="match status" value="1"/>
</dbReference>
<keyword evidence="4" id="KW-0865">Zymogen</keyword>
<organism evidence="10 11">
    <name type="scientific">Panthera pardus</name>
    <name type="common">Leopard</name>
    <name type="synonym">Felis pardus</name>
    <dbReference type="NCBI Taxonomy" id="9691"/>
    <lineage>
        <taxon>Eukaryota</taxon>
        <taxon>Metazoa</taxon>
        <taxon>Chordata</taxon>
        <taxon>Craniata</taxon>
        <taxon>Vertebrata</taxon>
        <taxon>Euteleostomi</taxon>
        <taxon>Mammalia</taxon>
        <taxon>Eutheria</taxon>
        <taxon>Laurasiatheria</taxon>
        <taxon>Carnivora</taxon>
        <taxon>Feliformia</taxon>
        <taxon>Felidae</taxon>
        <taxon>Pantherinae</taxon>
        <taxon>Panthera</taxon>
    </lineage>
</organism>
<keyword evidence="7" id="KW-0645">Protease</keyword>
<dbReference type="PROSITE" id="PS00134">
    <property type="entry name" value="TRYPSIN_HIS"/>
    <property type="match status" value="1"/>
</dbReference>
<sequence length="367" mass="39851">MPVSTGTPGPPTLTVGEAAESTQTTGSQTFSPQVSQPGCGHRSMRIVGGVAAPRRKWPWHVSLQINNKHICGGSLIASRWVLTAAHCVTGHEDYTVRLGDKSLYPNSKTTLVVPVEDIVCHRFFDDTTLRHDIALALLAFAVNYSSYIQPVCLPEKSFQAETGTECWVTGWGRPEEGETDGGDELSLRESTCCGHGTVPTAPTSSEEALSVSAPSQSQSGFGGLSPLLQTLTCLLVVLAPMPVLLQETEQHILHHKKCNWILQTQLGMFRSMVRKGMICAYRAEKKGICKGDSGGPLVCEFNETWVQVGIVSWGIGCGRRNFPAVYTEVSFYRDWVTDHLSQACSWDSAGFFILLCLVLPLGILVAP</sequence>
<keyword evidence="7" id="KW-0378">Hydrolase</keyword>
<keyword evidence="10" id="KW-1185">Reference proteome</keyword>